<protein>
    <submittedName>
        <fullName evidence="1">Uncharacterized protein</fullName>
    </submittedName>
</protein>
<organism evidence="1">
    <name type="scientific">mine drainage metagenome</name>
    <dbReference type="NCBI Taxonomy" id="410659"/>
    <lineage>
        <taxon>unclassified sequences</taxon>
        <taxon>metagenomes</taxon>
        <taxon>ecological metagenomes</taxon>
    </lineage>
</organism>
<reference evidence="1" key="1">
    <citation type="submission" date="2016-10" db="EMBL/GenBank/DDBJ databases">
        <title>Sequence of Gallionella enrichment culture.</title>
        <authorList>
            <person name="Poehlein A."/>
            <person name="Muehling M."/>
            <person name="Daniel R."/>
        </authorList>
    </citation>
    <scope>NUCLEOTIDE SEQUENCE</scope>
</reference>
<dbReference type="EMBL" id="MLJW01000029">
    <property type="protein sequence ID" value="OIR09001.1"/>
    <property type="molecule type" value="Genomic_DNA"/>
</dbReference>
<gene>
    <name evidence="1" type="ORF">GALL_89960</name>
</gene>
<accession>A0A1J5SKJ7</accession>
<dbReference type="AlphaFoldDB" id="A0A1J5SKJ7"/>
<comment type="caution">
    <text evidence="1">The sequence shown here is derived from an EMBL/GenBank/DDBJ whole genome shotgun (WGS) entry which is preliminary data.</text>
</comment>
<name>A0A1J5SKJ7_9ZZZZ</name>
<evidence type="ECO:0000313" key="1">
    <source>
        <dbReference type="EMBL" id="OIR09001.1"/>
    </source>
</evidence>
<proteinExistence type="predicted"/>
<sequence length="99" mass="11596">MLSLKASTQRSGGYIVIRSYTFERLRAKVLYTDMLQKRVLIQDKVRVRKRQKFDEVNMAGYFSLVGSFQDEYETKLQNREAILGTDLPTLIAQIDEWES</sequence>